<evidence type="ECO:0000256" key="2">
    <source>
        <dbReference type="ARBA" id="ARBA00022737"/>
    </source>
</evidence>
<dbReference type="OrthoDB" id="10496680at2759"/>
<keyword evidence="5" id="KW-0472">Membrane</keyword>
<proteinExistence type="predicted"/>
<evidence type="ECO:0000256" key="3">
    <source>
        <dbReference type="ARBA" id="ARBA00022837"/>
    </source>
</evidence>
<gene>
    <name evidence="8" type="ORF">HOLleu_39293</name>
</gene>
<dbReference type="SUPFAM" id="SSF141072">
    <property type="entry name" value="CalX-like"/>
    <property type="match status" value="2"/>
</dbReference>
<dbReference type="EMBL" id="JAIZAY010000021">
    <property type="protein sequence ID" value="KAJ8021947.1"/>
    <property type="molecule type" value="Genomic_DNA"/>
</dbReference>
<dbReference type="InterPro" id="IPR038081">
    <property type="entry name" value="CalX-like_sf"/>
</dbReference>
<dbReference type="Pfam" id="PF03160">
    <property type="entry name" value="Calx-beta"/>
    <property type="match status" value="3"/>
</dbReference>
<evidence type="ECO:0000259" key="7">
    <source>
        <dbReference type="SMART" id="SM00237"/>
    </source>
</evidence>
<dbReference type="PANTHER" id="PTHR11878">
    <property type="entry name" value="SODIUM/CALCIUM EXCHANGER"/>
    <property type="match status" value="1"/>
</dbReference>
<feature type="chain" id="PRO_5040359539" evidence="6">
    <location>
        <begin position="25"/>
        <end position="729"/>
    </location>
</feature>
<dbReference type="Proteomes" id="UP001152320">
    <property type="component" value="Chromosome 21"/>
</dbReference>
<sequence length="729" mass="82061">MTDLIGKSLHIFTIFVLILYPVIGGQDTPIDQPVEGLEVSILNTTVPSVYMADTSITVGEIGLNSVPIKIIRSEAVAYGSSVYMHLSFNDRRYAYMGESAYIQAYSTNTTAYLYVDDMSYVFFTQDSVYNVTIYACDNNCDVGSPQSTIITVKPERNVTVSFANEYGSATECDCDGCCYHTTEIRSSREFNENIVIPLLTGPNDTATYNVDYSFDEQFVEAQPTVNLSTHNTYHYQNLYIKGDGRVEGTEYFHLRFDTNNLPDRVFVESPEKIRYEIYDGDYGFIRINDSYRHVYEDIGTIELIVETNIIQPDKNLTLNVTIEPTYSSDSESATPGKDYVPFDGFYVIPPGASSTVIPITILDDDLAENEERFSFEVEAYHSETDQHYHTYGTIYIKDDETSQTPLLFSFDTNSVTVNESIGSLEFYVKANIKNEGFVYLQYIPAKENGLLEYQDYTAYFNATIKQEVFQFDKDTEYKIEVNILNDCDIEMTEMMVLHISAVSIGQANPENYNLTIIVEDNDEEGDLDCLACSCGGGMWPTKEPTAEPEPETETLLFNFELDEFEIYEGECSFYDIDVVATRPTNATVFIGIQPWELEYGEDFTISAKKLVFENNDRQNFSFRALQDTMDEDVESALINIAYTSDGMIGRWNAILVHVLNENVTTSEVNSRSARSIDQPSLTETRSEEFGSTAITTGLVAGLVSSLLVVIVTTILFGLAVVMKKPKQSS</sequence>
<dbReference type="GO" id="GO:0007154">
    <property type="term" value="P:cell communication"/>
    <property type="evidence" value="ECO:0007669"/>
    <property type="project" value="InterPro"/>
</dbReference>
<dbReference type="AlphaFoldDB" id="A0A9Q1BES1"/>
<keyword evidence="4" id="KW-0406">Ion transport</keyword>
<dbReference type="PANTHER" id="PTHR11878:SF65">
    <property type="entry name" value="NA_CA-EXCHANGE PROTEIN, ISOFORM G"/>
    <property type="match status" value="1"/>
</dbReference>
<keyword evidence="5" id="KW-0812">Transmembrane</keyword>
<keyword evidence="5" id="KW-1133">Transmembrane helix</keyword>
<dbReference type="SMART" id="SM00237">
    <property type="entry name" value="Calx_beta"/>
    <property type="match status" value="1"/>
</dbReference>
<evidence type="ECO:0000256" key="1">
    <source>
        <dbReference type="ARBA" id="ARBA00022729"/>
    </source>
</evidence>
<name>A0A9Q1BES1_HOLLE</name>
<keyword evidence="2" id="KW-0677">Repeat</keyword>
<feature type="domain" description="Calx-beta" evidence="7">
    <location>
        <begin position="273"/>
        <end position="378"/>
    </location>
</feature>
<dbReference type="InterPro" id="IPR051171">
    <property type="entry name" value="CaCA"/>
</dbReference>
<dbReference type="Gene3D" id="2.60.40.2030">
    <property type="match status" value="2"/>
</dbReference>
<accession>A0A9Q1BES1</accession>
<dbReference type="InterPro" id="IPR003644">
    <property type="entry name" value="Calx_beta"/>
</dbReference>
<feature type="transmembrane region" description="Helical" evidence="5">
    <location>
        <begin position="698"/>
        <end position="721"/>
    </location>
</feature>
<dbReference type="GO" id="GO:0016020">
    <property type="term" value="C:membrane"/>
    <property type="evidence" value="ECO:0007669"/>
    <property type="project" value="InterPro"/>
</dbReference>
<organism evidence="8 9">
    <name type="scientific">Holothuria leucospilota</name>
    <name type="common">Black long sea cucumber</name>
    <name type="synonym">Mertensiothuria leucospilota</name>
    <dbReference type="NCBI Taxonomy" id="206669"/>
    <lineage>
        <taxon>Eukaryota</taxon>
        <taxon>Metazoa</taxon>
        <taxon>Echinodermata</taxon>
        <taxon>Eleutherozoa</taxon>
        <taxon>Echinozoa</taxon>
        <taxon>Holothuroidea</taxon>
        <taxon>Aspidochirotacea</taxon>
        <taxon>Aspidochirotida</taxon>
        <taxon>Holothuriidae</taxon>
        <taxon>Holothuria</taxon>
    </lineage>
</organism>
<keyword evidence="8" id="KW-0675">Receptor</keyword>
<reference evidence="8" key="1">
    <citation type="submission" date="2021-10" db="EMBL/GenBank/DDBJ databases">
        <title>Tropical sea cucumber genome reveals ecological adaptation and Cuvierian tubules defense mechanism.</title>
        <authorList>
            <person name="Chen T."/>
        </authorList>
    </citation>
    <scope>NUCLEOTIDE SEQUENCE</scope>
    <source>
        <strain evidence="8">Nanhai2018</strain>
        <tissue evidence="8">Muscle</tissue>
    </source>
</reference>
<keyword evidence="1 6" id="KW-0732">Signal</keyword>
<comment type="caution">
    <text evidence="8">The sequence shown here is derived from an EMBL/GenBank/DDBJ whole genome shotgun (WGS) entry which is preliminary data.</text>
</comment>
<evidence type="ECO:0000313" key="9">
    <source>
        <dbReference type="Proteomes" id="UP001152320"/>
    </source>
</evidence>
<feature type="signal peptide" evidence="6">
    <location>
        <begin position="1"/>
        <end position="24"/>
    </location>
</feature>
<keyword evidence="4" id="KW-0813">Transport</keyword>
<protein>
    <submittedName>
        <fullName evidence="8">G-protein coupled receptor 98</fullName>
    </submittedName>
</protein>
<keyword evidence="9" id="KW-1185">Reference proteome</keyword>
<evidence type="ECO:0000256" key="6">
    <source>
        <dbReference type="SAM" id="SignalP"/>
    </source>
</evidence>
<evidence type="ECO:0000256" key="4">
    <source>
        <dbReference type="ARBA" id="ARBA00023065"/>
    </source>
</evidence>
<keyword evidence="3" id="KW-0106">Calcium</keyword>
<evidence type="ECO:0000313" key="8">
    <source>
        <dbReference type="EMBL" id="KAJ8021947.1"/>
    </source>
</evidence>
<dbReference type="GO" id="GO:0030001">
    <property type="term" value="P:metal ion transport"/>
    <property type="evidence" value="ECO:0007669"/>
    <property type="project" value="TreeGrafter"/>
</dbReference>
<evidence type="ECO:0000256" key="5">
    <source>
        <dbReference type="SAM" id="Phobius"/>
    </source>
</evidence>